<evidence type="ECO:0000313" key="4">
    <source>
        <dbReference type="EMBL" id="KAI8580713.1"/>
    </source>
</evidence>
<name>A0AAD5HG59_UMBRA</name>
<organism evidence="4 5">
    <name type="scientific">Umbelopsis ramanniana AG</name>
    <dbReference type="NCBI Taxonomy" id="1314678"/>
    <lineage>
        <taxon>Eukaryota</taxon>
        <taxon>Fungi</taxon>
        <taxon>Fungi incertae sedis</taxon>
        <taxon>Mucoromycota</taxon>
        <taxon>Mucoromycotina</taxon>
        <taxon>Umbelopsidomycetes</taxon>
        <taxon>Umbelopsidales</taxon>
        <taxon>Umbelopsidaceae</taxon>
        <taxon>Umbelopsis</taxon>
    </lineage>
</organism>
<dbReference type="InterPro" id="IPR050608">
    <property type="entry name" value="NmrA-type/Isoflavone_red_sf"/>
</dbReference>
<sequence>MQKFLSSSLFGSHPSNMSKVLIVGSTGWLGGKVMEAFQGTHHQLTAFVRPQSLENPEKADAFNKLKERGVQLIPGELNSKEDLVAALQGMDVCICCLGSFQTTEQFPLIEALKEVGTIKRFIPCDFGMDYRRDPHDFAMTEDGLKVHQAVFDANIPYTIIDNGAFMEISLGKLCDWTQRNPITLETTTITRWGEGNVTILTNSVNDIARYVVRTIDDPNTINKRIMIDGHSATQNQLIDLWEEVSGTKLQRKQVDLDELQEMIKKADGYPKFGLQLARCGFFRNGFVRSEDYLSSSELYPDIYNSSTTIKQFLEQRYNSLK</sequence>
<gene>
    <name evidence="4" type="ORF">K450DRAFT_235603</name>
</gene>
<keyword evidence="1" id="KW-0521">NADP</keyword>
<dbReference type="SUPFAM" id="SSF51735">
    <property type="entry name" value="NAD(P)-binding Rossmann-fold domains"/>
    <property type="match status" value="1"/>
</dbReference>
<evidence type="ECO:0000259" key="3">
    <source>
        <dbReference type="Pfam" id="PF05368"/>
    </source>
</evidence>
<accession>A0AAD5HG59</accession>
<evidence type="ECO:0000313" key="5">
    <source>
        <dbReference type="Proteomes" id="UP001206595"/>
    </source>
</evidence>
<dbReference type="Gene3D" id="3.90.25.10">
    <property type="entry name" value="UDP-galactose 4-epimerase, domain 1"/>
    <property type="match status" value="1"/>
</dbReference>
<dbReference type="PANTHER" id="PTHR43349:SF93">
    <property type="entry name" value="ISOFLAVONE REDUCTASE HOMOLOG P3-RELATED"/>
    <property type="match status" value="1"/>
</dbReference>
<evidence type="ECO:0000256" key="1">
    <source>
        <dbReference type="ARBA" id="ARBA00022857"/>
    </source>
</evidence>
<dbReference type="InterPro" id="IPR045312">
    <property type="entry name" value="PCBER-like"/>
</dbReference>
<reference evidence="4" key="2">
    <citation type="journal article" date="2022" name="Proc. Natl. Acad. Sci. U.S.A.">
        <title>Diploid-dominant life cycles characterize the early evolution of Fungi.</title>
        <authorList>
            <person name="Amses K.R."/>
            <person name="Simmons D.R."/>
            <person name="Longcore J.E."/>
            <person name="Mondo S.J."/>
            <person name="Seto K."/>
            <person name="Jeronimo G.H."/>
            <person name="Bonds A.E."/>
            <person name="Quandt C.A."/>
            <person name="Davis W.J."/>
            <person name="Chang Y."/>
            <person name="Federici B.A."/>
            <person name="Kuo A."/>
            <person name="LaButti K."/>
            <person name="Pangilinan J."/>
            <person name="Andreopoulos W."/>
            <person name="Tritt A."/>
            <person name="Riley R."/>
            <person name="Hundley H."/>
            <person name="Johnson J."/>
            <person name="Lipzen A."/>
            <person name="Barry K."/>
            <person name="Lang B.F."/>
            <person name="Cuomo C.A."/>
            <person name="Buchler N.E."/>
            <person name="Grigoriev I.V."/>
            <person name="Spatafora J.W."/>
            <person name="Stajich J.E."/>
            <person name="James T.Y."/>
        </authorList>
    </citation>
    <scope>NUCLEOTIDE SEQUENCE</scope>
    <source>
        <strain evidence="4">AG</strain>
    </source>
</reference>
<dbReference type="GO" id="GO:0016491">
    <property type="term" value="F:oxidoreductase activity"/>
    <property type="evidence" value="ECO:0007669"/>
    <property type="project" value="UniProtKB-KW"/>
</dbReference>
<dbReference type="GeneID" id="75913461"/>
<dbReference type="Pfam" id="PF05368">
    <property type="entry name" value="NmrA"/>
    <property type="match status" value="1"/>
</dbReference>
<reference evidence="4" key="1">
    <citation type="submission" date="2021-06" db="EMBL/GenBank/DDBJ databases">
        <authorList>
            <consortium name="DOE Joint Genome Institute"/>
            <person name="Mondo S.J."/>
            <person name="Amses K.R."/>
            <person name="Simmons D.R."/>
            <person name="Longcore J.E."/>
            <person name="Seto K."/>
            <person name="Alves G.H."/>
            <person name="Bonds A.E."/>
            <person name="Quandt C.A."/>
            <person name="Davis W.J."/>
            <person name="Chang Y."/>
            <person name="Letcher P.M."/>
            <person name="Powell M.J."/>
            <person name="Kuo A."/>
            <person name="Labutti K."/>
            <person name="Pangilinan J."/>
            <person name="Andreopoulos W."/>
            <person name="Tritt A."/>
            <person name="Riley R."/>
            <person name="Hundley H."/>
            <person name="Johnson J."/>
            <person name="Lipzen A."/>
            <person name="Barry K."/>
            <person name="Berbee M.L."/>
            <person name="Buchler N.E."/>
            <person name="Grigoriev I.V."/>
            <person name="Spatafora J.W."/>
            <person name="Stajich J.E."/>
            <person name="James T.Y."/>
        </authorList>
    </citation>
    <scope>NUCLEOTIDE SEQUENCE</scope>
    <source>
        <strain evidence="4">AG</strain>
    </source>
</reference>
<dbReference type="Gene3D" id="3.40.50.720">
    <property type="entry name" value="NAD(P)-binding Rossmann-like Domain"/>
    <property type="match status" value="1"/>
</dbReference>
<keyword evidence="5" id="KW-1185">Reference proteome</keyword>
<feature type="domain" description="NmrA-like" evidence="3">
    <location>
        <begin position="18"/>
        <end position="285"/>
    </location>
</feature>
<evidence type="ECO:0000256" key="2">
    <source>
        <dbReference type="ARBA" id="ARBA00023002"/>
    </source>
</evidence>
<dbReference type="InterPro" id="IPR008030">
    <property type="entry name" value="NmrA-like"/>
</dbReference>
<proteinExistence type="predicted"/>
<dbReference type="EMBL" id="MU620910">
    <property type="protein sequence ID" value="KAI8580713.1"/>
    <property type="molecule type" value="Genomic_DNA"/>
</dbReference>
<dbReference type="Proteomes" id="UP001206595">
    <property type="component" value="Unassembled WGS sequence"/>
</dbReference>
<dbReference type="RefSeq" id="XP_051445717.1">
    <property type="nucleotide sequence ID" value="XM_051588116.1"/>
</dbReference>
<dbReference type="PANTHER" id="PTHR43349">
    <property type="entry name" value="PINORESINOL REDUCTASE-RELATED"/>
    <property type="match status" value="1"/>
</dbReference>
<protein>
    <recommendedName>
        <fullName evidence="3">NmrA-like domain-containing protein</fullName>
    </recommendedName>
</protein>
<dbReference type="InterPro" id="IPR036291">
    <property type="entry name" value="NAD(P)-bd_dom_sf"/>
</dbReference>
<keyword evidence="2" id="KW-0560">Oxidoreductase</keyword>
<comment type="caution">
    <text evidence="4">The sequence shown here is derived from an EMBL/GenBank/DDBJ whole genome shotgun (WGS) entry which is preliminary data.</text>
</comment>
<dbReference type="AlphaFoldDB" id="A0AAD5HG59"/>
<dbReference type="CDD" id="cd05259">
    <property type="entry name" value="PCBER_SDR_a"/>
    <property type="match status" value="1"/>
</dbReference>